<dbReference type="PANTHER" id="PTHR42781">
    <property type="entry name" value="SPERMIDINE/PUTRESCINE IMPORT ATP-BINDING PROTEIN POTA"/>
    <property type="match status" value="1"/>
</dbReference>
<organism evidence="3">
    <name type="scientific">marine sediment metagenome</name>
    <dbReference type="NCBI Taxonomy" id="412755"/>
    <lineage>
        <taxon>unclassified sequences</taxon>
        <taxon>metagenomes</taxon>
        <taxon>ecological metagenomes</taxon>
    </lineage>
</organism>
<reference evidence="3" key="1">
    <citation type="journal article" date="2014" name="Front. Microbiol.">
        <title>High frequency of phylogenetically diverse reductive dehalogenase-homologous genes in deep subseafloor sedimentary metagenomes.</title>
        <authorList>
            <person name="Kawai M."/>
            <person name="Futagami T."/>
            <person name="Toyoda A."/>
            <person name="Takaki Y."/>
            <person name="Nishi S."/>
            <person name="Hori S."/>
            <person name="Arai W."/>
            <person name="Tsubouchi T."/>
            <person name="Morono Y."/>
            <person name="Uchiyama I."/>
            <person name="Ito T."/>
            <person name="Fujiyama A."/>
            <person name="Inagaki F."/>
            <person name="Takami H."/>
        </authorList>
    </citation>
    <scope>NUCLEOTIDE SEQUENCE</scope>
    <source>
        <strain evidence="3">Expedition CK06-06</strain>
    </source>
</reference>
<dbReference type="Gene3D" id="3.40.50.300">
    <property type="entry name" value="P-loop containing nucleotide triphosphate hydrolases"/>
    <property type="match status" value="1"/>
</dbReference>
<name>X1PMA2_9ZZZZ</name>
<dbReference type="AlphaFoldDB" id="X1PMA2"/>
<dbReference type="InterPro" id="IPR050093">
    <property type="entry name" value="ABC_SmlMolc_Importer"/>
</dbReference>
<dbReference type="Gene3D" id="2.40.50.100">
    <property type="match status" value="1"/>
</dbReference>
<dbReference type="InterPro" id="IPR003439">
    <property type="entry name" value="ABC_transporter-like_ATP-bd"/>
</dbReference>
<feature type="domain" description="ABC transporter" evidence="2">
    <location>
        <begin position="1"/>
        <end position="173"/>
    </location>
</feature>
<dbReference type="PROSITE" id="PS50893">
    <property type="entry name" value="ABC_TRANSPORTER_2"/>
    <property type="match status" value="1"/>
</dbReference>
<dbReference type="GO" id="GO:0005524">
    <property type="term" value="F:ATP binding"/>
    <property type="evidence" value="ECO:0007669"/>
    <property type="project" value="InterPro"/>
</dbReference>
<dbReference type="InterPro" id="IPR027417">
    <property type="entry name" value="P-loop_NTPase"/>
</dbReference>
<dbReference type="Pfam" id="PF00005">
    <property type="entry name" value="ABC_tran"/>
    <property type="match status" value="1"/>
</dbReference>
<protein>
    <recommendedName>
        <fullName evidence="2">ABC transporter domain-containing protein</fullName>
    </recommendedName>
</protein>
<gene>
    <name evidence="3" type="ORF">S06H3_52350</name>
</gene>
<comment type="caution">
    <text evidence="3">The sequence shown here is derived from an EMBL/GenBank/DDBJ whole genome shotgun (WGS) entry which is preliminary data.</text>
</comment>
<dbReference type="InterPro" id="IPR017871">
    <property type="entry name" value="ABC_transporter-like_CS"/>
</dbReference>
<sequence length="232" mass="25932">MDGKVVTALPPEKRPTSLVFQNYALFPHLSVFENIAFGLRIKKLPMKEIRKEVQNILEIVGLLGTENRSIRQLSGGQQQRIALARALVMKPSVLLLDEPLSNLDAKLRLETRLYIQKVQKALDITSIFVTHDQEEALSISDRIVIMNKGKIVQIGTPEGIYSKPNSKFTAYFIGKSNILSGNIRSDRRGNGLFTLASGQALRVKSDIKTGTKCSLVIRPEYIQLLDEAKESE</sequence>
<dbReference type="PANTHER" id="PTHR42781:SF4">
    <property type="entry name" value="SPERMIDINE_PUTRESCINE IMPORT ATP-BINDING PROTEIN POTA"/>
    <property type="match status" value="1"/>
</dbReference>
<dbReference type="SUPFAM" id="SSF52540">
    <property type="entry name" value="P-loop containing nucleoside triphosphate hydrolases"/>
    <property type="match status" value="1"/>
</dbReference>
<accession>X1PMA2</accession>
<dbReference type="GO" id="GO:0016887">
    <property type="term" value="F:ATP hydrolysis activity"/>
    <property type="evidence" value="ECO:0007669"/>
    <property type="project" value="InterPro"/>
</dbReference>
<dbReference type="EMBL" id="BARV01033291">
    <property type="protein sequence ID" value="GAI43661.1"/>
    <property type="molecule type" value="Genomic_DNA"/>
</dbReference>
<evidence type="ECO:0000256" key="1">
    <source>
        <dbReference type="ARBA" id="ARBA00022448"/>
    </source>
</evidence>
<dbReference type="PROSITE" id="PS00211">
    <property type="entry name" value="ABC_TRANSPORTER_1"/>
    <property type="match status" value="1"/>
</dbReference>
<evidence type="ECO:0000259" key="2">
    <source>
        <dbReference type="PROSITE" id="PS50893"/>
    </source>
</evidence>
<proteinExistence type="predicted"/>
<feature type="non-terminal residue" evidence="3">
    <location>
        <position position="232"/>
    </location>
</feature>
<keyword evidence="1" id="KW-0813">Transport</keyword>
<evidence type="ECO:0000313" key="3">
    <source>
        <dbReference type="EMBL" id="GAI43661.1"/>
    </source>
</evidence>